<dbReference type="AlphaFoldDB" id="A0A3A2ZMK5"/>
<accession>A0A3A2ZMK5</accession>
<comment type="caution">
    <text evidence="3">The sequence shown here is derived from an EMBL/GenBank/DDBJ whole genome shotgun (WGS) entry which is preliminary data.</text>
</comment>
<evidence type="ECO:0000256" key="1">
    <source>
        <dbReference type="SAM" id="MobiDB-lite"/>
    </source>
</evidence>
<gene>
    <name evidence="3" type="ORF">PHISCL_03446</name>
</gene>
<dbReference type="Gene3D" id="1.20.5.510">
    <property type="entry name" value="Single helix bin"/>
    <property type="match status" value="1"/>
</dbReference>
<protein>
    <submittedName>
        <fullName evidence="3">Uncharacterized protein</fullName>
    </submittedName>
</protein>
<feature type="compositionally biased region" description="Low complexity" evidence="1">
    <location>
        <begin position="91"/>
        <end position="101"/>
    </location>
</feature>
<keyword evidence="2" id="KW-0812">Transmembrane</keyword>
<reference evidence="4" key="1">
    <citation type="submission" date="2017-02" db="EMBL/GenBank/DDBJ databases">
        <authorList>
            <person name="Tafer H."/>
            <person name="Lopandic K."/>
        </authorList>
    </citation>
    <scope>NUCLEOTIDE SEQUENCE [LARGE SCALE GENOMIC DNA]</scope>
    <source>
        <strain evidence="4">CBS 366.77</strain>
    </source>
</reference>
<dbReference type="EMBL" id="MVGC01000089">
    <property type="protein sequence ID" value="RJE24236.1"/>
    <property type="molecule type" value="Genomic_DNA"/>
</dbReference>
<dbReference type="OrthoDB" id="4509022at2759"/>
<feature type="transmembrane region" description="Helical" evidence="2">
    <location>
        <begin position="26"/>
        <end position="48"/>
    </location>
</feature>
<keyword evidence="2" id="KW-1133">Transmembrane helix</keyword>
<keyword evidence="2" id="KW-0472">Membrane</keyword>
<organism evidence="3 4">
    <name type="scientific">Aspergillus sclerotialis</name>
    <dbReference type="NCBI Taxonomy" id="2070753"/>
    <lineage>
        <taxon>Eukaryota</taxon>
        <taxon>Fungi</taxon>
        <taxon>Dikarya</taxon>
        <taxon>Ascomycota</taxon>
        <taxon>Pezizomycotina</taxon>
        <taxon>Eurotiomycetes</taxon>
        <taxon>Eurotiomycetidae</taxon>
        <taxon>Eurotiales</taxon>
        <taxon>Aspergillaceae</taxon>
        <taxon>Aspergillus</taxon>
        <taxon>Aspergillus subgen. Polypaecilum</taxon>
    </lineage>
</organism>
<keyword evidence="4" id="KW-1185">Reference proteome</keyword>
<name>A0A3A2ZMK5_9EURO</name>
<feature type="region of interest" description="Disordered" evidence="1">
    <location>
        <begin position="91"/>
        <end position="160"/>
    </location>
</feature>
<evidence type="ECO:0000256" key="2">
    <source>
        <dbReference type="SAM" id="Phobius"/>
    </source>
</evidence>
<evidence type="ECO:0000313" key="4">
    <source>
        <dbReference type="Proteomes" id="UP000266188"/>
    </source>
</evidence>
<proteinExistence type="predicted"/>
<feature type="region of interest" description="Disordered" evidence="1">
    <location>
        <begin position="173"/>
        <end position="253"/>
    </location>
</feature>
<feature type="compositionally biased region" description="Polar residues" evidence="1">
    <location>
        <begin position="201"/>
        <end position="213"/>
    </location>
</feature>
<dbReference type="Proteomes" id="UP000266188">
    <property type="component" value="Unassembled WGS sequence"/>
</dbReference>
<sequence length="253" mass="28673">MFIFRDVNVQSLKRSDDVSPSSRNQIIIGVVVGGVVFIAITAGVILFFHFRKRKRNHSTTKRDQQLLPVQIPPAYKATSVIYPSIPPEQRASQSYSQSYAQEGRSESEQPPAYQPPLPTYDPSKYQNVDRPISTMEISRENIGGPRLNPVYYPDPRMSFQPMDDRLTIQRLSGETSVEHGRRPSDMSSFRGTASLEWPRPSMQSSETARSNGMTRPLSFDESDEACLSRPLDEENRPPRRPKPTLSRLITNFG</sequence>
<evidence type="ECO:0000313" key="3">
    <source>
        <dbReference type="EMBL" id="RJE24236.1"/>
    </source>
</evidence>